<feature type="compositionally biased region" description="Polar residues" evidence="1">
    <location>
        <begin position="85"/>
        <end position="109"/>
    </location>
</feature>
<feature type="compositionally biased region" description="Polar residues" evidence="1">
    <location>
        <begin position="36"/>
        <end position="77"/>
    </location>
</feature>
<keyword evidence="2" id="KW-0472">Membrane</keyword>
<comment type="caution">
    <text evidence="3">The sequence shown here is derived from an EMBL/GenBank/DDBJ whole genome shotgun (WGS) entry which is preliminary data.</text>
</comment>
<feature type="compositionally biased region" description="Polar residues" evidence="1">
    <location>
        <begin position="117"/>
        <end position="141"/>
    </location>
</feature>
<gene>
    <name evidence="3" type="ORF">EMO89_10465</name>
</gene>
<dbReference type="Proteomes" id="UP000412028">
    <property type="component" value="Unassembled WGS sequence"/>
</dbReference>
<evidence type="ECO:0000313" key="3">
    <source>
        <dbReference type="EMBL" id="KAA8827568.1"/>
    </source>
</evidence>
<dbReference type="GO" id="GO:0005886">
    <property type="term" value="C:plasma membrane"/>
    <property type="evidence" value="ECO:0007669"/>
    <property type="project" value="TreeGrafter"/>
</dbReference>
<feature type="transmembrane region" description="Helical" evidence="2">
    <location>
        <begin position="310"/>
        <end position="335"/>
    </location>
</feature>
<evidence type="ECO:0000256" key="1">
    <source>
        <dbReference type="SAM" id="MobiDB-lite"/>
    </source>
</evidence>
<dbReference type="AlphaFoldDB" id="A0A5M9ZTW3"/>
<feature type="transmembrane region" description="Helical" evidence="2">
    <location>
        <begin position="274"/>
        <end position="298"/>
    </location>
</feature>
<dbReference type="Pfam" id="PF05656">
    <property type="entry name" value="DUF805"/>
    <property type="match status" value="1"/>
</dbReference>
<feature type="region of interest" description="Disordered" evidence="1">
    <location>
        <begin position="31"/>
        <end position="165"/>
    </location>
</feature>
<feature type="transmembrane region" description="Helical" evidence="2">
    <location>
        <begin position="241"/>
        <end position="262"/>
    </location>
</feature>
<dbReference type="PANTHER" id="PTHR34980:SF2">
    <property type="entry name" value="INNER MEMBRANE PROTEIN YHAH-RELATED"/>
    <property type="match status" value="1"/>
</dbReference>
<feature type="transmembrane region" description="Helical" evidence="2">
    <location>
        <begin position="215"/>
        <end position="235"/>
    </location>
</feature>
<keyword evidence="2" id="KW-1133">Transmembrane helix</keyword>
<organism evidence="3 4">
    <name type="scientific">Bifidobacterium tissieri</name>
    <dbReference type="NCBI Taxonomy" id="1630162"/>
    <lineage>
        <taxon>Bacteria</taxon>
        <taxon>Bacillati</taxon>
        <taxon>Actinomycetota</taxon>
        <taxon>Actinomycetes</taxon>
        <taxon>Bifidobacteriales</taxon>
        <taxon>Bifidobacteriaceae</taxon>
        <taxon>Bifidobacterium</taxon>
    </lineage>
</organism>
<evidence type="ECO:0000313" key="4">
    <source>
        <dbReference type="Proteomes" id="UP000412028"/>
    </source>
</evidence>
<sequence length="350" mass="36632">MKTDQRMCTVTAPPTIILSHDDVTVRRARREGISMTDPNNNGYTPNGSNPYGQTSNSGQNYGQTGNGANSYGSQQPGYGQPAGSPYTQSNPYGQTNGTSSNPYGQSQPAGNPYGQPAGSSNPYAQPVQPSSNPYGQTTNSNPYAQQPGQPAAGYGQQPPVAPAAPAAQYSGQASYSTAGEPPLWAPWYGISFPNAIVRFFKKYAVFHGRASRSEYWWWFLFTVIISSVFSVLNTATDGSSIISGLEGIWNLAILVPGIALAIRRLHDTNRSGWWVLLPYGLAVVGLIVIFIGGGAAILTATGNGGVGGGVGSVGLFIVGLLLCLAGGIASIVLYVGQSDPQGARFDQPNA</sequence>
<name>A0A5M9ZTW3_9BIFI</name>
<proteinExistence type="predicted"/>
<dbReference type="EMBL" id="RZUI01000018">
    <property type="protein sequence ID" value="KAA8827568.1"/>
    <property type="molecule type" value="Genomic_DNA"/>
</dbReference>
<keyword evidence="2" id="KW-0812">Transmembrane</keyword>
<dbReference type="InterPro" id="IPR008523">
    <property type="entry name" value="DUF805"/>
</dbReference>
<accession>A0A5M9ZTW3</accession>
<reference evidence="3 4" key="1">
    <citation type="journal article" date="2019" name="Syst. Appl. Microbiol.">
        <title>Characterization of Bifidobacterium species in feaces of the Egyptian fruit bat: Description of B. vespertilionis sp. nov. and B. rousetti sp. nov.</title>
        <authorList>
            <person name="Modesto M."/>
            <person name="Satti M."/>
            <person name="Watanabe K."/>
            <person name="Puglisi E."/>
            <person name="Morelli L."/>
            <person name="Huang C.-H."/>
            <person name="Liou J.-S."/>
            <person name="Miyashita M."/>
            <person name="Tamura T."/>
            <person name="Saito S."/>
            <person name="Mori K."/>
            <person name="Huang L."/>
            <person name="Sciavilla P."/>
            <person name="Sandri C."/>
            <person name="Spiezio C."/>
            <person name="Vitali F."/>
            <person name="Cavalieri D."/>
            <person name="Perpetuini G."/>
            <person name="Tofalo R."/>
            <person name="Bonetti A."/>
            <person name="Arita M."/>
            <person name="Mattarelli P."/>
        </authorList>
    </citation>
    <scope>NUCLEOTIDE SEQUENCE [LARGE SCALE GENOMIC DNA]</scope>
    <source>
        <strain evidence="3 4">RST7</strain>
    </source>
</reference>
<protein>
    <submittedName>
        <fullName evidence="3">DUF805 domain-containing protein</fullName>
    </submittedName>
</protein>
<feature type="compositionally biased region" description="Low complexity" evidence="1">
    <location>
        <begin position="142"/>
        <end position="165"/>
    </location>
</feature>
<evidence type="ECO:0000256" key="2">
    <source>
        <dbReference type="SAM" id="Phobius"/>
    </source>
</evidence>
<dbReference type="OrthoDB" id="9812349at2"/>
<dbReference type="PANTHER" id="PTHR34980">
    <property type="entry name" value="INNER MEMBRANE PROTEIN-RELATED-RELATED"/>
    <property type="match status" value="1"/>
</dbReference>